<gene>
    <name evidence="8" type="ORF">S01H1_65118</name>
</gene>
<evidence type="ECO:0000256" key="2">
    <source>
        <dbReference type="ARBA" id="ARBA00013161"/>
    </source>
</evidence>
<comment type="caution">
    <text evidence="8">The sequence shown here is derived from an EMBL/GenBank/DDBJ whole genome shotgun (WGS) entry which is preliminary data.</text>
</comment>
<dbReference type="InterPro" id="IPR050203">
    <property type="entry name" value="Trp-tRNA_synthetase"/>
</dbReference>
<protein>
    <recommendedName>
        <fullName evidence="2">tryptophan--tRNA ligase</fullName>
        <ecNumber evidence="2">6.1.1.2</ecNumber>
    </recommendedName>
</protein>
<keyword evidence="6" id="KW-0648">Protein biosynthesis</keyword>
<dbReference type="PANTHER" id="PTHR43766:SF1">
    <property type="entry name" value="TRYPTOPHAN--TRNA LIGASE, MITOCHONDRIAL"/>
    <property type="match status" value="1"/>
</dbReference>
<evidence type="ECO:0000256" key="4">
    <source>
        <dbReference type="ARBA" id="ARBA00022741"/>
    </source>
</evidence>
<keyword evidence="4" id="KW-0547">Nucleotide-binding</keyword>
<dbReference type="PANTHER" id="PTHR43766">
    <property type="entry name" value="TRYPTOPHAN--TRNA LIGASE, MITOCHONDRIAL"/>
    <property type="match status" value="1"/>
</dbReference>
<dbReference type="Pfam" id="PF00579">
    <property type="entry name" value="tRNA-synt_1b"/>
    <property type="match status" value="1"/>
</dbReference>
<dbReference type="InterPro" id="IPR001412">
    <property type="entry name" value="aa-tRNA-synth_I_CS"/>
</dbReference>
<dbReference type="EC" id="6.1.1.2" evidence="2"/>
<evidence type="ECO:0000256" key="5">
    <source>
        <dbReference type="ARBA" id="ARBA00022840"/>
    </source>
</evidence>
<dbReference type="PRINTS" id="PR01039">
    <property type="entry name" value="TRNASYNTHTRP"/>
</dbReference>
<comment type="similarity">
    <text evidence="1">Belongs to the class-I aminoacyl-tRNA synthetase family.</text>
</comment>
<name>X0WV99_9ZZZZ</name>
<organism evidence="8">
    <name type="scientific">marine sediment metagenome</name>
    <dbReference type="NCBI Taxonomy" id="412755"/>
    <lineage>
        <taxon>unclassified sequences</taxon>
        <taxon>metagenomes</taxon>
        <taxon>ecological metagenomes</taxon>
    </lineage>
</organism>
<evidence type="ECO:0000256" key="7">
    <source>
        <dbReference type="ARBA" id="ARBA00023146"/>
    </source>
</evidence>
<evidence type="ECO:0000256" key="6">
    <source>
        <dbReference type="ARBA" id="ARBA00022917"/>
    </source>
</evidence>
<evidence type="ECO:0000313" key="8">
    <source>
        <dbReference type="EMBL" id="GAG34580.1"/>
    </source>
</evidence>
<accession>X0WV99</accession>
<dbReference type="CDD" id="cd00806">
    <property type="entry name" value="TrpRS_core"/>
    <property type="match status" value="1"/>
</dbReference>
<feature type="non-terminal residue" evidence="8">
    <location>
        <position position="233"/>
    </location>
</feature>
<keyword evidence="3" id="KW-0436">Ligase</keyword>
<dbReference type="GO" id="GO:0005524">
    <property type="term" value="F:ATP binding"/>
    <property type="evidence" value="ECO:0007669"/>
    <property type="project" value="UniProtKB-KW"/>
</dbReference>
<sequence length="233" mass="26498">MKRLLSGMRPTGSLHIGHLLGALDNWVKLQAKHECLFMIADWHALMSEYESPKALERNSVEMLADWISCGIDPEKSTIFIQSHVKEHLELDMVFSCLTPLPLLERNPTYKEQLRELKGRNVMTYGFLGYPVLQAADILVYKASIVPVGIDQAAHLELTREIVRKFNNLYGKVFPEPETLLTRTPKLLGTDKRKMSKSFGNFIALSDEPKVIKKKVMKMITDPEKIHMSDAGHP</sequence>
<dbReference type="SUPFAM" id="SSF52374">
    <property type="entry name" value="Nucleotidylyl transferase"/>
    <property type="match status" value="1"/>
</dbReference>
<evidence type="ECO:0000256" key="3">
    <source>
        <dbReference type="ARBA" id="ARBA00022598"/>
    </source>
</evidence>
<dbReference type="PROSITE" id="PS00178">
    <property type="entry name" value="AA_TRNA_LIGASE_I"/>
    <property type="match status" value="1"/>
</dbReference>
<dbReference type="EMBL" id="BARS01042968">
    <property type="protein sequence ID" value="GAG34580.1"/>
    <property type="molecule type" value="Genomic_DNA"/>
</dbReference>
<dbReference type="AlphaFoldDB" id="X0WV99"/>
<dbReference type="Gene3D" id="3.40.50.620">
    <property type="entry name" value="HUPs"/>
    <property type="match status" value="1"/>
</dbReference>
<dbReference type="InterPro" id="IPR014729">
    <property type="entry name" value="Rossmann-like_a/b/a_fold"/>
</dbReference>
<proteinExistence type="inferred from homology"/>
<dbReference type="GO" id="GO:0006436">
    <property type="term" value="P:tryptophanyl-tRNA aminoacylation"/>
    <property type="evidence" value="ECO:0007669"/>
    <property type="project" value="InterPro"/>
</dbReference>
<reference evidence="8" key="1">
    <citation type="journal article" date="2014" name="Front. Microbiol.">
        <title>High frequency of phylogenetically diverse reductive dehalogenase-homologous genes in deep subseafloor sedimentary metagenomes.</title>
        <authorList>
            <person name="Kawai M."/>
            <person name="Futagami T."/>
            <person name="Toyoda A."/>
            <person name="Takaki Y."/>
            <person name="Nishi S."/>
            <person name="Hori S."/>
            <person name="Arai W."/>
            <person name="Tsubouchi T."/>
            <person name="Morono Y."/>
            <person name="Uchiyama I."/>
            <person name="Ito T."/>
            <person name="Fujiyama A."/>
            <person name="Inagaki F."/>
            <person name="Takami H."/>
        </authorList>
    </citation>
    <scope>NUCLEOTIDE SEQUENCE</scope>
    <source>
        <strain evidence="8">Expedition CK06-06</strain>
    </source>
</reference>
<dbReference type="NCBIfam" id="TIGR00233">
    <property type="entry name" value="trpS"/>
    <property type="match status" value="1"/>
</dbReference>
<dbReference type="InterPro" id="IPR002305">
    <property type="entry name" value="aa-tRNA-synth_Ic"/>
</dbReference>
<dbReference type="GO" id="GO:0005829">
    <property type="term" value="C:cytosol"/>
    <property type="evidence" value="ECO:0007669"/>
    <property type="project" value="TreeGrafter"/>
</dbReference>
<evidence type="ECO:0000256" key="1">
    <source>
        <dbReference type="ARBA" id="ARBA00005594"/>
    </source>
</evidence>
<keyword evidence="5" id="KW-0067">ATP-binding</keyword>
<dbReference type="GO" id="GO:0004830">
    <property type="term" value="F:tryptophan-tRNA ligase activity"/>
    <property type="evidence" value="ECO:0007669"/>
    <property type="project" value="UniProtKB-EC"/>
</dbReference>
<keyword evidence="7" id="KW-0030">Aminoacyl-tRNA synthetase</keyword>
<dbReference type="InterPro" id="IPR002306">
    <property type="entry name" value="Trp-tRNA-ligase"/>
</dbReference>